<protein>
    <submittedName>
        <fullName evidence="2">Glutaredoxin</fullName>
    </submittedName>
</protein>
<dbReference type="InterPro" id="IPR002109">
    <property type="entry name" value="Glutaredoxin"/>
</dbReference>
<evidence type="ECO:0000313" key="2">
    <source>
        <dbReference type="EMBL" id="CUR44262.1"/>
    </source>
</evidence>
<dbReference type="OrthoDB" id="27476at10239"/>
<gene>
    <name evidence="2" type="ORF">VCM_00043</name>
</gene>
<feature type="domain" description="Glutaredoxin" evidence="1">
    <location>
        <begin position="2"/>
        <end position="64"/>
    </location>
</feature>
<evidence type="ECO:0000259" key="1">
    <source>
        <dbReference type="Pfam" id="PF00462"/>
    </source>
</evidence>
<dbReference type="PROSITE" id="PS51354">
    <property type="entry name" value="GLUTAREDOXIN_2"/>
    <property type="match status" value="1"/>
</dbReference>
<name>A0A0S4KZ60_9CAUD</name>
<reference evidence="3" key="1">
    <citation type="submission" date="2015-10" db="EMBL/GenBank/DDBJ databases">
        <authorList>
            <person name="Millard A."/>
        </authorList>
    </citation>
    <scope>NUCLEOTIDE SEQUENCE [LARGE SCALE GENOMIC DNA]</scope>
</reference>
<dbReference type="SUPFAM" id="SSF52833">
    <property type="entry name" value="Thioredoxin-like"/>
    <property type="match status" value="1"/>
</dbReference>
<dbReference type="CDD" id="cd02976">
    <property type="entry name" value="NrdH"/>
    <property type="match status" value="1"/>
</dbReference>
<evidence type="ECO:0000313" key="3">
    <source>
        <dbReference type="Proteomes" id="UP000204441"/>
    </source>
</evidence>
<keyword evidence="3" id="KW-1185">Reference proteome</keyword>
<dbReference type="KEGG" id="vg:26799013"/>
<dbReference type="Pfam" id="PF00462">
    <property type="entry name" value="Glutaredoxin"/>
    <property type="match status" value="1"/>
</dbReference>
<dbReference type="Gene3D" id="3.40.30.10">
    <property type="entry name" value="Glutaredoxin"/>
    <property type="match status" value="1"/>
</dbReference>
<dbReference type="RefSeq" id="YP_009222641.1">
    <property type="nucleotide sequence ID" value="NC_029065.1"/>
</dbReference>
<accession>A0A0S4KZ60</accession>
<sequence length="77" mass="8596">MVTIYGKTQCGSCEQSKAVLKSRGIEFTYKVLDQDYTMADLMDVLDDLGMLGFRTFPLIVQDGKGYTFATLKDVKGE</sequence>
<dbReference type="EMBL" id="LN887844">
    <property type="protein sequence ID" value="CUR44262.1"/>
    <property type="molecule type" value="Genomic_DNA"/>
</dbReference>
<dbReference type="InterPro" id="IPR036249">
    <property type="entry name" value="Thioredoxin-like_sf"/>
</dbReference>
<dbReference type="Proteomes" id="UP000204441">
    <property type="component" value="Genome"/>
</dbReference>
<proteinExistence type="predicted"/>
<organism evidence="2 3">
    <name type="scientific">Pseudomonas phage VCM</name>
    <dbReference type="NCBI Taxonomy" id="1729937"/>
    <lineage>
        <taxon>Viruses</taxon>
        <taxon>Duplodnaviria</taxon>
        <taxon>Heunggongvirae</taxon>
        <taxon>Uroviricota</taxon>
        <taxon>Caudoviricetes</taxon>
        <taxon>Vandenendeviridae</taxon>
        <taxon>Gorskivirinae</taxon>
        <taxon>Kremarvirus</taxon>
        <taxon>Kremarvirus VCM</taxon>
        <taxon>Otagovirus VCM</taxon>
    </lineage>
</organism>
<dbReference type="GeneID" id="26799013"/>